<keyword evidence="3" id="KW-1185">Reference proteome</keyword>
<dbReference type="InterPro" id="IPR011050">
    <property type="entry name" value="Pectin_lyase_fold/virulence"/>
</dbReference>
<dbReference type="AlphaFoldDB" id="A0A4R5BMR0"/>
<dbReference type="Proteomes" id="UP000294723">
    <property type="component" value="Unassembled WGS sequence"/>
</dbReference>
<evidence type="ECO:0000256" key="1">
    <source>
        <dbReference type="SAM" id="MobiDB-lite"/>
    </source>
</evidence>
<dbReference type="SUPFAM" id="SSF51126">
    <property type="entry name" value="Pectin lyase-like"/>
    <property type="match status" value="1"/>
</dbReference>
<proteinExistence type="predicted"/>
<evidence type="ECO:0000313" key="3">
    <source>
        <dbReference type="Proteomes" id="UP000294723"/>
    </source>
</evidence>
<dbReference type="InterPro" id="IPR006626">
    <property type="entry name" value="PbH1"/>
</dbReference>
<organism evidence="2 3">
    <name type="scientific">Saccharopolyspora karakumensis</name>
    <dbReference type="NCBI Taxonomy" id="2530386"/>
    <lineage>
        <taxon>Bacteria</taxon>
        <taxon>Bacillati</taxon>
        <taxon>Actinomycetota</taxon>
        <taxon>Actinomycetes</taxon>
        <taxon>Pseudonocardiales</taxon>
        <taxon>Pseudonocardiaceae</taxon>
        <taxon>Saccharopolyspora</taxon>
    </lineage>
</organism>
<gene>
    <name evidence="2" type="ORF">E1202_15025</name>
</gene>
<dbReference type="EMBL" id="SMLA01000019">
    <property type="protein sequence ID" value="TDD88098.1"/>
    <property type="molecule type" value="Genomic_DNA"/>
</dbReference>
<dbReference type="SMART" id="SM00710">
    <property type="entry name" value="PbH1"/>
    <property type="match status" value="6"/>
</dbReference>
<dbReference type="Gene3D" id="2.160.20.10">
    <property type="entry name" value="Single-stranded right-handed beta-helix, Pectin lyase-like"/>
    <property type="match status" value="2"/>
</dbReference>
<reference evidence="2 3" key="1">
    <citation type="submission" date="2019-03" db="EMBL/GenBank/DDBJ databases">
        <title>Draft genome sequences of novel Actinobacteria.</title>
        <authorList>
            <person name="Sahin N."/>
            <person name="Ay H."/>
            <person name="Saygin H."/>
        </authorList>
    </citation>
    <scope>NUCLEOTIDE SEQUENCE [LARGE SCALE GENOMIC DNA]</scope>
    <source>
        <strain evidence="2 3">5K548</strain>
    </source>
</reference>
<accession>A0A4R5BMR0</accession>
<protein>
    <submittedName>
        <fullName evidence="2">Right-handed parallel beta-helix repeat-containing protein</fullName>
    </submittedName>
</protein>
<sequence length="430" mass="45262">MATGSPTYPWPTTTSRPSDSSGISPISFAMRFGARLRARRAAPSSLHESGPSSNLGEVVLGFQTGRETMSVKMMIAVVGTTAALFAGACTGGGSEPEGPSRPERAPAAVAEPPRALPPITCTHTATDPEQARAQLAQAAPGQTLCFAGDRLHGADLEATASGTPQQPIVLVGRDATVGAVSVDADHVIVDGFTTVDGDGVTLDGTGLTVRGSEVLRAHDDGISCQCTNTDITDNVVREADGTGIRIEGERISVLNNDVSRSVMRESNDADGIRFFGTGHRISANKVHDISDDGYPDPPHTDCFQTYDNSSPPTRDVEISGNACYNVDHQCLIATAEEAGQDGAVGRSRSLRFVGNTCAVEGSQAVLVRWFPEITVRDNEISGPDLVNGVYIADGSTSATVVDNRFRGDYPMVEVDESSRPGLRVEGNERF</sequence>
<dbReference type="InterPro" id="IPR012334">
    <property type="entry name" value="Pectin_lyas_fold"/>
</dbReference>
<comment type="caution">
    <text evidence="2">The sequence shown here is derived from an EMBL/GenBank/DDBJ whole genome shotgun (WGS) entry which is preliminary data.</text>
</comment>
<feature type="region of interest" description="Disordered" evidence="1">
    <location>
        <begin position="1"/>
        <end position="24"/>
    </location>
</feature>
<evidence type="ECO:0000313" key="2">
    <source>
        <dbReference type="EMBL" id="TDD88098.1"/>
    </source>
</evidence>
<name>A0A4R5BMR0_9PSEU</name>